<gene>
    <name evidence="1" type="ORF">Ciccas_004463</name>
</gene>
<evidence type="ECO:0000313" key="1">
    <source>
        <dbReference type="EMBL" id="KAL3316886.1"/>
    </source>
</evidence>
<proteinExistence type="predicted"/>
<evidence type="ECO:0000313" key="2">
    <source>
        <dbReference type="Proteomes" id="UP001626550"/>
    </source>
</evidence>
<dbReference type="EMBL" id="JBJKFK010000468">
    <property type="protein sequence ID" value="KAL3316886.1"/>
    <property type="molecule type" value="Genomic_DNA"/>
</dbReference>
<keyword evidence="2" id="KW-1185">Reference proteome</keyword>
<organism evidence="1 2">
    <name type="scientific">Cichlidogyrus casuarinus</name>
    <dbReference type="NCBI Taxonomy" id="1844966"/>
    <lineage>
        <taxon>Eukaryota</taxon>
        <taxon>Metazoa</taxon>
        <taxon>Spiralia</taxon>
        <taxon>Lophotrochozoa</taxon>
        <taxon>Platyhelminthes</taxon>
        <taxon>Monogenea</taxon>
        <taxon>Monopisthocotylea</taxon>
        <taxon>Dactylogyridea</taxon>
        <taxon>Ancyrocephalidae</taxon>
        <taxon>Cichlidogyrus</taxon>
    </lineage>
</organism>
<comment type="caution">
    <text evidence="1">The sequence shown here is derived from an EMBL/GenBank/DDBJ whole genome shotgun (WGS) entry which is preliminary data.</text>
</comment>
<accession>A0ABD2QDR9</accession>
<dbReference type="AlphaFoldDB" id="A0ABD2QDR9"/>
<name>A0ABD2QDR9_9PLAT</name>
<sequence>MSSSGSKDEYLILCIFESSIEDGNSQQGIINRQDNRCQSVYSTEQPPLIVTEPDRTFDFPTQLSANTYSDRQGLYNFPSTGIRIPSEYSEGLETNPAYYSWAQHLPAVNQEVARRCPNDHTSMPPPDFGYLEQACQSQMSSNVYTQVNPNLMTFG</sequence>
<dbReference type="Proteomes" id="UP001626550">
    <property type="component" value="Unassembled WGS sequence"/>
</dbReference>
<protein>
    <submittedName>
        <fullName evidence="1">Uncharacterized protein</fullName>
    </submittedName>
</protein>
<reference evidence="1 2" key="1">
    <citation type="submission" date="2024-11" db="EMBL/GenBank/DDBJ databases">
        <title>Adaptive evolution of stress response genes in parasites aligns with host niche diversity.</title>
        <authorList>
            <person name="Hahn C."/>
            <person name="Resl P."/>
        </authorList>
    </citation>
    <scope>NUCLEOTIDE SEQUENCE [LARGE SCALE GENOMIC DNA]</scope>
    <source>
        <strain evidence="1">EGGRZ-B1_66</strain>
        <tissue evidence="1">Body</tissue>
    </source>
</reference>